<dbReference type="AlphaFoldDB" id="A0A5K0YNM8"/>
<dbReference type="InterPro" id="IPR003676">
    <property type="entry name" value="SAUR_fam"/>
</dbReference>
<evidence type="ECO:0000313" key="2">
    <source>
        <dbReference type="EMBL" id="VVV79049.1"/>
    </source>
</evidence>
<name>A0A5K0YNM8_9MAGN</name>
<dbReference type="Pfam" id="PF02519">
    <property type="entry name" value="Auxin_inducible"/>
    <property type="match status" value="1"/>
</dbReference>
<comment type="similarity">
    <text evidence="1">Belongs to the ARG7 family.</text>
</comment>
<organism evidence="2">
    <name type="scientific">Nymphaea colorata</name>
    <name type="common">pocket water lily</name>
    <dbReference type="NCBI Taxonomy" id="210225"/>
    <lineage>
        <taxon>Eukaryota</taxon>
        <taxon>Viridiplantae</taxon>
        <taxon>Streptophyta</taxon>
        <taxon>Embryophyta</taxon>
        <taxon>Tracheophyta</taxon>
        <taxon>Spermatophyta</taxon>
        <taxon>Magnoliopsida</taxon>
        <taxon>Nymphaeales</taxon>
        <taxon>Nymphaeaceae</taxon>
        <taxon>Nymphaea</taxon>
    </lineage>
</organism>
<proteinExistence type="inferred from homology"/>
<dbReference type="Gramene" id="NC12G0189350.1">
    <property type="protein sequence ID" value="NC12G0189350.1:cds"/>
    <property type="gene ID" value="NC12G0189350"/>
</dbReference>
<accession>A0A5K0YNM8</accession>
<dbReference type="OrthoDB" id="1026046at2759"/>
<reference evidence="2" key="1">
    <citation type="submission" date="2019-09" db="EMBL/GenBank/DDBJ databases">
        <authorList>
            <person name="Zhang L."/>
        </authorList>
    </citation>
    <scope>NUCLEOTIDE SEQUENCE</scope>
</reference>
<dbReference type="PANTHER" id="PTHR31374:SF304">
    <property type="entry name" value="OS04G0537100 PROTEIN"/>
    <property type="match status" value="1"/>
</dbReference>
<dbReference type="EMBL" id="LR721777">
    <property type="protein sequence ID" value="VVV79049.1"/>
    <property type="molecule type" value="Genomic_DNA"/>
</dbReference>
<gene>
    <name evidence="2" type="ORF">NYM_LOCUS8819</name>
</gene>
<evidence type="ECO:0000256" key="1">
    <source>
        <dbReference type="ARBA" id="ARBA00006974"/>
    </source>
</evidence>
<sequence>MGIRICRRFFKLWKLVRPRTRPLSYARLEDDEEGSLLAKKQKGKTLRNGLRIIRKSLSCCSASWNKEERGPEKKAMKGETFSEVTPKGHLVVYVGEEGDQQRRFVVPVIYFNHPLFGQLLKESVEEYGFSQPGGITIPCHVSYFKSVQERIAGERFSGKWRTRGRRRSAVGGHRLTGRHATNPW</sequence>
<dbReference type="PANTHER" id="PTHR31374">
    <property type="entry name" value="AUXIN-INDUCED PROTEIN-LIKE-RELATED"/>
    <property type="match status" value="1"/>
</dbReference>
<protein>
    <submittedName>
        <fullName evidence="2">Uncharacterized protein</fullName>
    </submittedName>
</protein>
<dbReference type="GO" id="GO:0009733">
    <property type="term" value="P:response to auxin"/>
    <property type="evidence" value="ECO:0007669"/>
    <property type="project" value="InterPro"/>
</dbReference>